<feature type="compositionally biased region" description="Polar residues" evidence="1">
    <location>
        <begin position="544"/>
        <end position="554"/>
    </location>
</feature>
<dbReference type="Proteomes" id="UP000823941">
    <property type="component" value="Chromosome 7"/>
</dbReference>
<sequence>MAQNGYMPGGHLGRIPNYGKAQPMNNNPEPPACIQNAMMTKDKKPFTYTPGGLDLSQIKTPSMARRLARQRSQEEHEQAYAQQQANGNRNYPQANYQPQGGSIPPPPPPPMNIPAPPPPPPLVISAPPSKSPKPNTLAPGERPEIVIPENPIGMLRKTNSPYHWEAEKADQQRMGPVPKFTEKVPSPLTVKMPPSSFSQQPPQNYSPQYNNVQRQNNVYLNQSPDSPLHKPEPQYPGQNYSPVGVTPTRDILQRQDSQFNKSPLPYAGQSPISNGSSFSPSPNSSWRQPEKRDSPATPQSPYNREQFSPNTQQYSRNQSKASPSPASSGPVYNTLPRAGSRPRDNYNYNNNTQTNNNVIYNNVSQQRPPSPKSENVAPWRTNTLNRQSREPENPPSIYHNSQPINQQATNTPPWKTTPEVSNNQAPQTPPWAQEIRNARNPSVNQTRNEPEQYIPKELQDSNNNNQAPQTPPWAQEIRNARNPSVNQTRNEPEQYIPKELQDSNNNNQAPQTPPWAQEIRNARNQSVNQTRNEPEQYIPKDLQDSNNNTVQDNYSPPWRSVQDNKKPMTPPSNQYQSQEQPRYQSSISIPVTARKNKPEPEYNNTPPQKEVVYVNQEPVYFCPDSPKAMPGFVKTQKERTKTPPPIWCQRPLDGVRKSLSRELTTPPREANQEPEWVRLSNEKQRNIREVVSPPKYQQPQPTWSTLPSENRKSIPKENPPSGQSGARVIPIQMEVTNTEVRDHERQGQPQPHLRITIGMQPNANYQGQASPQGPFSQPTQRIMRVLSPQLVRMDDGSSAQHDLPSLNRNFQNNQVKERIIPIHIEGGNDGANRSSGGRR</sequence>
<name>A0ABQ7QW12_PLUXY</name>
<feature type="compositionally biased region" description="Polar residues" evidence="1">
    <location>
        <begin position="296"/>
        <end position="318"/>
    </location>
</feature>
<feature type="compositionally biased region" description="Polar residues" evidence="1">
    <location>
        <begin position="522"/>
        <end position="531"/>
    </location>
</feature>
<evidence type="ECO:0000313" key="2">
    <source>
        <dbReference type="EMBL" id="KAG7309243.1"/>
    </source>
</evidence>
<accession>A0ABQ7QW12</accession>
<feature type="region of interest" description="Disordered" evidence="1">
    <location>
        <begin position="1"/>
        <end position="610"/>
    </location>
</feature>
<feature type="compositionally biased region" description="Polar residues" evidence="1">
    <location>
        <begin position="695"/>
        <end position="708"/>
    </location>
</feature>
<feature type="compositionally biased region" description="Low complexity" evidence="1">
    <location>
        <begin position="319"/>
        <end position="328"/>
    </location>
</feature>
<feature type="compositionally biased region" description="Low complexity" evidence="1">
    <location>
        <begin position="270"/>
        <end position="285"/>
    </location>
</feature>
<evidence type="ECO:0000313" key="3">
    <source>
        <dbReference type="Proteomes" id="UP000823941"/>
    </source>
</evidence>
<organism evidence="2 3">
    <name type="scientific">Plutella xylostella</name>
    <name type="common">Diamondback moth</name>
    <name type="synonym">Plutella maculipennis</name>
    <dbReference type="NCBI Taxonomy" id="51655"/>
    <lineage>
        <taxon>Eukaryota</taxon>
        <taxon>Metazoa</taxon>
        <taxon>Ecdysozoa</taxon>
        <taxon>Arthropoda</taxon>
        <taxon>Hexapoda</taxon>
        <taxon>Insecta</taxon>
        <taxon>Pterygota</taxon>
        <taxon>Neoptera</taxon>
        <taxon>Endopterygota</taxon>
        <taxon>Lepidoptera</taxon>
        <taxon>Glossata</taxon>
        <taxon>Ditrysia</taxon>
        <taxon>Yponomeutoidea</taxon>
        <taxon>Plutellidae</taxon>
        <taxon>Plutella</taxon>
    </lineage>
</organism>
<feature type="compositionally biased region" description="Polar residues" evidence="1">
    <location>
        <begin position="571"/>
        <end position="589"/>
    </location>
</feature>
<feature type="compositionally biased region" description="Polar residues" evidence="1">
    <location>
        <begin position="86"/>
        <end position="100"/>
    </location>
</feature>
<evidence type="ECO:0000256" key="1">
    <source>
        <dbReference type="SAM" id="MobiDB-lite"/>
    </source>
</evidence>
<feature type="compositionally biased region" description="Pro residues" evidence="1">
    <location>
        <begin position="103"/>
        <end position="122"/>
    </location>
</feature>
<gene>
    <name evidence="2" type="ORF">JYU34_005173</name>
</gene>
<feature type="region of interest" description="Disordered" evidence="1">
    <location>
        <begin position="690"/>
        <end position="725"/>
    </location>
</feature>
<protein>
    <submittedName>
        <fullName evidence="2">Uncharacterized protein</fullName>
    </submittedName>
</protein>
<proteinExistence type="predicted"/>
<feature type="compositionally biased region" description="Low complexity" evidence="1">
    <location>
        <begin position="345"/>
        <end position="363"/>
    </location>
</feature>
<dbReference type="EMBL" id="JAHIBW010000007">
    <property type="protein sequence ID" value="KAG7309243.1"/>
    <property type="molecule type" value="Genomic_DNA"/>
</dbReference>
<feature type="compositionally biased region" description="Low complexity" evidence="1">
    <location>
        <begin position="193"/>
        <end position="222"/>
    </location>
</feature>
<keyword evidence="3" id="KW-1185">Reference proteome</keyword>
<reference evidence="2 3" key="1">
    <citation type="submission" date="2021-06" db="EMBL/GenBank/DDBJ databases">
        <title>A haploid diamondback moth (Plutella xylostella L.) genome assembly resolves 31 chromosomes and identifies a diamide resistance mutation.</title>
        <authorList>
            <person name="Ward C.M."/>
            <person name="Perry K.D."/>
            <person name="Baker G."/>
            <person name="Powis K."/>
            <person name="Heckel D.G."/>
            <person name="Baxter S.W."/>
        </authorList>
    </citation>
    <scope>NUCLEOTIDE SEQUENCE [LARGE SCALE GENOMIC DNA]</scope>
    <source>
        <strain evidence="2 3">LV</strain>
        <tissue evidence="2">Single pupa</tissue>
    </source>
</reference>
<feature type="compositionally biased region" description="Polar residues" evidence="1">
    <location>
        <begin position="398"/>
        <end position="426"/>
    </location>
</feature>
<comment type="caution">
    <text evidence="2">The sequence shown here is derived from an EMBL/GenBank/DDBJ whole genome shotgun (WGS) entry which is preliminary data.</text>
</comment>